<comment type="subcellular location">
    <subcellularLocation>
        <location evidence="1 4">Nucleus</location>
    </subcellularLocation>
</comment>
<keyword evidence="7" id="KW-1185">Reference proteome</keyword>
<evidence type="ECO:0000256" key="2">
    <source>
        <dbReference type="ARBA" id="ARBA00022737"/>
    </source>
</evidence>
<keyword evidence="3 4" id="KW-0539">Nucleus</keyword>
<dbReference type="Pfam" id="PF06203">
    <property type="entry name" value="CCT"/>
    <property type="match status" value="1"/>
</dbReference>
<protein>
    <recommendedName>
        <fullName evidence="5">CCT domain-containing protein</fullName>
    </recommendedName>
</protein>
<comment type="caution">
    <text evidence="6">The sequence shown here is derived from an EMBL/GenBank/DDBJ whole genome shotgun (WGS) entry which is preliminary data.</text>
</comment>
<feature type="domain" description="CCT" evidence="5">
    <location>
        <begin position="291"/>
        <end position="333"/>
    </location>
</feature>
<accession>A0AAD3XNS4</accession>
<evidence type="ECO:0000259" key="5">
    <source>
        <dbReference type="PROSITE" id="PS51017"/>
    </source>
</evidence>
<proteinExistence type="predicted"/>
<dbReference type="GO" id="GO:0005634">
    <property type="term" value="C:nucleus"/>
    <property type="evidence" value="ECO:0007669"/>
    <property type="project" value="UniProtKB-SubCell"/>
</dbReference>
<dbReference type="EMBL" id="BSYO01000010">
    <property type="protein sequence ID" value="GMH11040.1"/>
    <property type="molecule type" value="Genomic_DNA"/>
</dbReference>
<dbReference type="PROSITE" id="PS51017">
    <property type="entry name" value="CCT"/>
    <property type="match status" value="1"/>
</dbReference>
<evidence type="ECO:0000256" key="3">
    <source>
        <dbReference type="ARBA" id="ARBA00023242"/>
    </source>
</evidence>
<organism evidence="6 7">
    <name type="scientific">Nepenthes gracilis</name>
    <name type="common">Slender pitcher plant</name>
    <dbReference type="NCBI Taxonomy" id="150966"/>
    <lineage>
        <taxon>Eukaryota</taxon>
        <taxon>Viridiplantae</taxon>
        <taxon>Streptophyta</taxon>
        <taxon>Embryophyta</taxon>
        <taxon>Tracheophyta</taxon>
        <taxon>Spermatophyta</taxon>
        <taxon>Magnoliopsida</taxon>
        <taxon>eudicotyledons</taxon>
        <taxon>Gunneridae</taxon>
        <taxon>Pentapetalae</taxon>
        <taxon>Caryophyllales</taxon>
        <taxon>Nepenthaceae</taxon>
        <taxon>Nepenthes</taxon>
    </lineage>
</organism>
<evidence type="ECO:0000313" key="7">
    <source>
        <dbReference type="Proteomes" id="UP001279734"/>
    </source>
</evidence>
<dbReference type="PANTHER" id="PTHR31717:SF46">
    <property type="entry name" value="CCT MOTIF FAMILY PROTEIN-RELATED"/>
    <property type="match status" value="1"/>
</dbReference>
<dbReference type="PANTHER" id="PTHR31717">
    <property type="entry name" value="ZINC FINGER PROTEIN CONSTANS-LIKE 10"/>
    <property type="match status" value="1"/>
</dbReference>
<gene>
    <name evidence="6" type="ORF">Nepgr_012881</name>
</gene>
<evidence type="ECO:0000256" key="4">
    <source>
        <dbReference type="PROSITE-ProRule" id="PRU00357"/>
    </source>
</evidence>
<keyword evidence="2" id="KW-0677">Repeat</keyword>
<evidence type="ECO:0000256" key="1">
    <source>
        <dbReference type="ARBA" id="ARBA00004123"/>
    </source>
</evidence>
<dbReference type="Proteomes" id="UP001279734">
    <property type="component" value="Unassembled WGS sequence"/>
</dbReference>
<sequence length="344" mass="37377">MAPSTLPTFCHVDTFASSYVMAVVLSLPLSGVLTTNSASAKAVIPMGMDAPTSGIVDCHGIVIVRWIECFFESNAFQDNLIINNHPEPLINSPPDLPTPWNYLQPRCRDQGSFLPTESNPSQDTSLKGMGVEESNHQCGGFNMEDVAFAFEDSDEILLGCAQDHPTFNSDNVRCYSLLMEKNISVTEIISDPIENTLETSSEHDSATAIGGSANMMVSLGGVSMNASCMTRRNIGSGFPQVQVPSSISLSLSNITAESSVSDCQDLGLSSASLMGKSPWESSFETSCLNARDKAKIRYNDKKKTRTFAKQIRYASRKARADTRKRVKGRFVEAEKAYDNDPVVG</sequence>
<dbReference type="AlphaFoldDB" id="A0AAD3XNS4"/>
<dbReference type="InterPro" id="IPR010402">
    <property type="entry name" value="CCT_domain"/>
</dbReference>
<name>A0AAD3XNS4_NEPGR</name>
<reference evidence="6" key="1">
    <citation type="submission" date="2023-05" db="EMBL/GenBank/DDBJ databases">
        <title>Nepenthes gracilis genome sequencing.</title>
        <authorList>
            <person name="Fukushima K."/>
        </authorList>
    </citation>
    <scope>NUCLEOTIDE SEQUENCE</scope>
    <source>
        <strain evidence="6">SING2019-196</strain>
    </source>
</reference>
<evidence type="ECO:0000313" key="6">
    <source>
        <dbReference type="EMBL" id="GMH11040.1"/>
    </source>
</evidence>